<name>A0AAD1R4W1_PELCU</name>
<reference evidence="2" key="1">
    <citation type="submission" date="2022-03" db="EMBL/GenBank/DDBJ databases">
        <authorList>
            <person name="Alioto T."/>
            <person name="Alioto T."/>
            <person name="Gomez Garrido J."/>
        </authorList>
    </citation>
    <scope>NUCLEOTIDE SEQUENCE</scope>
</reference>
<evidence type="ECO:0000313" key="2">
    <source>
        <dbReference type="EMBL" id="CAH2223510.1"/>
    </source>
</evidence>
<keyword evidence="3" id="KW-1185">Reference proteome</keyword>
<proteinExistence type="predicted"/>
<dbReference type="PANTHER" id="PTHR31635:SF196">
    <property type="entry name" value="REVERSE TRANSCRIPTASE DOMAIN-CONTAINING PROTEIN-RELATED"/>
    <property type="match status" value="1"/>
</dbReference>
<evidence type="ECO:0000313" key="3">
    <source>
        <dbReference type="Proteomes" id="UP001295444"/>
    </source>
</evidence>
<gene>
    <name evidence="2" type="ORF">PECUL_23A019002</name>
</gene>
<evidence type="ECO:0008006" key="4">
    <source>
        <dbReference type="Google" id="ProtNLM"/>
    </source>
</evidence>
<dbReference type="Proteomes" id="UP001295444">
    <property type="component" value="Chromosome 01"/>
</dbReference>
<accession>A0AAD1R4W1</accession>
<dbReference type="PANTHER" id="PTHR31635">
    <property type="entry name" value="REVERSE TRANSCRIPTASE DOMAIN-CONTAINING PROTEIN-RELATED"/>
    <property type="match status" value="1"/>
</dbReference>
<sequence>MHHITEYGRVSYYKLNVTKTQALSINLPATQLVNLKSSFPLDWREDHLTFLGTKMTKNPMSLFKTNYQPLLETFKSLLSSWEGKYLSWVGRIAAIKMSLLPKLQYLYRTLQIPVPDKYIKALTKMLTHFTWQNKKPRVATNLLQRSINQGGLGFPDLKAYCKAATLMLVPQFLQHPTAPQWLEIENSWAHPTTLHSILWTPKSHRTDTSHLLPTTQYTLHVWDSTKHLMTRYHPLPLAAPTSTLAHIIPNLNTQPWLQMGIQEIGQLYNDKGLKLFPDLQQEFQLPHRLGFAYLQIKSYLAKNKPNGPAATATKPMTEFEQICTRRKPLKKLISISYKALTQASDQGKETHIQSWHRELGSTIPLTDWTKAYSSYKGVTSCATHIEMQRKLLYRWYLKDYKQNRHKPRNQSLTPPPPPPPKFSPPIPTPHLPSILPTCFPESTMLDNETYKASGHWWPKCWYAAMKVVTAAVEDREISWLGLLEFWYTGHFLLDPKKLMVKTHSLWQPLVPAHLQDNVTTKLSRNMDVQ</sequence>
<evidence type="ECO:0000256" key="1">
    <source>
        <dbReference type="SAM" id="MobiDB-lite"/>
    </source>
</evidence>
<dbReference type="AlphaFoldDB" id="A0AAD1R4W1"/>
<feature type="compositionally biased region" description="Pro residues" evidence="1">
    <location>
        <begin position="413"/>
        <end position="426"/>
    </location>
</feature>
<dbReference type="EMBL" id="OW240912">
    <property type="protein sequence ID" value="CAH2223510.1"/>
    <property type="molecule type" value="Genomic_DNA"/>
</dbReference>
<feature type="region of interest" description="Disordered" evidence="1">
    <location>
        <begin position="404"/>
        <end position="426"/>
    </location>
</feature>
<protein>
    <recommendedName>
        <fullName evidence="4">Reverse transcriptase</fullName>
    </recommendedName>
</protein>
<organism evidence="2 3">
    <name type="scientific">Pelobates cultripes</name>
    <name type="common">Western spadefoot toad</name>
    <dbReference type="NCBI Taxonomy" id="61616"/>
    <lineage>
        <taxon>Eukaryota</taxon>
        <taxon>Metazoa</taxon>
        <taxon>Chordata</taxon>
        <taxon>Craniata</taxon>
        <taxon>Vertebrata</taxon>
        <taxon>Euteleostomi</taxon>
        <taxon>Amphibia</taxon>
        <taxon>Batrachia</taxon>
        <taxon>Anura</taxon>
        <taxon>Pelobatoidea</taxon>
        <taxon>Pelobatidae</taxon>
        <taxon>Pelobates</taxon>
    </lineage>
</organism>